<keyword evidence="2" id="KW-1185">Reference proteome</keyword>
<reference evidence="1" key="1">
    <citation type="journal article" date="2021" name="Open Biol.">
        <title>Shared evolutionary footprints suggest mitochondrial oxidative damage underlies multiple complex I losses in fungi.</title>
        <authorList>
            <person name="Schikora-Tamarit M.A."/>
            <person name="Marcet-Houben M."/>
            <person name="Nosek J."/>
            <person name="Gabaldon T."/>
        </authorList>
    </citation>
    <scope>NUCLEOTIDE SEQUENCE</scope>
    <source>
        <strain evidence="1">CBS2887</strain>
    </source>
</reference>
<name>A0A9P8TP32_WICPI</name>
<reference evidence="1" key="2">
    <citation type="submission" date="2021-01" db="EMBL/GenBank/DDBJ databases">
        <authorList>
            <person name="Schikora-Tamarit M.A."/>
        </authorList>
    </citation>
    <scope>NUCLEOTIDE SEQUENCE</scope>
    <source>
        <strain evidence="1">CBS2887</strain>
    </source>
</reference>
<evidence type="ECO:0000313" key="2">
    <source>
        <dbReference type="Proteomes" id="UP000774326"/>
    </source>
</evidence>
<proteinExistence type="predicted"/>
<dbReference type="AlphaFoldDB" id="A0A9P8TP32"/>
<protein>
    <submittedName>
        <fullName evidence="1">Uncharacterized protein</fullName>
    </submittedName>
</protein>
<evidence type="ECO:0000313" key="1">
    <source>
        <dbReference type="EMBL" id="KAH3685431.1"/>
    </source>
</evidence>
<dbReference type="Proteomes" id="UP000774326">
    <property type="component" value="Unassembled WGS sequence"/>
</dbReference>
<organism evidence="1 2">
    <name type="scientific">Wickerhamomyces pijperi</name>
    <name type="common">Yeast</name>
    <name type="synonym">Pichia pijperi</name>
    <dbReference type="NCBI Taxonomy" id="599730"/>
    <lineage>
        <taxon>Eukaryota</taxon>
        <taxon>Fungi</taxon>
        <taxon>Dikarya</taxon>
        <taxon>Ascomycota</taxon>
        <taxon>Saccharomycotina</taxon>
        <taxon>Saccharomycetes</taxon>
        <taxon>Phaffomycetales</taxon>
        <taxon>Wickerhamomycetaceae</taxon>
        <taxon>Wickerhamomyces</taxon>
    </lineage>
</organism>
<accession>A0A9P8TP32</accession>
<comment type="caution">
    <text evidence="1">The sequence shown here is derived from an EMBL/GenBank/DDBJ whole genome shotgun (WGS) entry which is preliminary data.</text>
</comment>
<sequence length="70" mass="7842">MIGLVSLWDLGRVGKTSEVFVLLQDVELSIKLKLLNDFLSLFLRFTLVVFYGVGWPSFGKGDETCGEENT</sequence>
<gene>
    <name evidence="1" type="ORF">WICPIJ_003589</name>
</gene>
<dbReference type="EMBL" id="JAEUBG010002005">
    <property type="protein sequence ID" value="KAH3685431.1"/>
    <property type="molecule type" value="Genomic_DNA"/>
</dbReference>